<protein>
    <recommendedName>
        <fullName evidence="5">DUF4307 domain-containing protein</fullName>
    </recommendedName>
</protein>
<comment type="caution">
    <text evidence="3">The sequence shown here is derived from an EMBL/GenBank/DDBJ whole genome shotgun (WGS) entry which is preliminary data.</text>
</comment>
<keyword evidence="2" id="KW-0472">Membrane</keyword>
<sequence>MFSPDPTPMTNGEAPVSSVANRYGTPKRKLSRQTKKVMVIAALALALVVVLWMSTANAKKVSFTDVSFEIPSSTSAVVVVEVTKDAEADVQCAVRVLNEAKAIVGFKTLTLGPSQGTGKVTIHSTVDLRTESLGTTGGIESCKVIH</sequence>
<dbReference type="InterPro" id="IPR025443">
    <property type="entry name" value="DUF4307"/>
</dbReference>
<dbReference type="Proteomes" id="UP000523000">
    <property type="component" value="Unassembled WGS sequence"/>
</dbReference>
<keyword evidence="2" id="KW-1133">Transmembrane helix</keyword>
<evidence type="ECO:0000256" key="1">
    <source>
        <dbReference type="SAM" id="MobiDB-lite"/>
    </source>
</evidence>
<dbReference type="Pfam" id="PF14155">
    <property type="entry name" value="DUF4307"/>
    <property type="match status" value="1"/>
</dbReference>
<accession>A0A839QMU0</accession>
<feature type="region of interest" description="Disordered" evidence="1">
    <location>
        <begin position="1"/>
        <end position="27"/>
    </location>
</feature>
<keyword evidence="2" id="KW-0812">Transmembrane</keyword>
<gene>
    <name evidence="3" type="ORF">E9229_002116</name>
</gene>
<evidence type="ECO:0000256" key="2">
    <source>
        <dbReference type="SAM" id="Phobius"/>
    </source>
</evidence>
<dbReference type="AlphaFoldDB" id="A0A839QMU0"/>
<name>A0A839QMU0_9MICC</name>
<feature type="transmembrane region" description="Helical" evidence="2">
    <location>
        <begin position="37"/>
        <end position="54"/>
    </location>
</feature>
<dbReference type="EMBL" id="JACHVS010000001">
    <property type="protein sequence ID" value="MBB2995925.1"/>
    <property type="molecule type" value="Genomic_DNA"/>
</dbReference>
<keyword evidence="4" id="KW-1185">Reference proteome</keyword>
<reference evidence="3 4" key="1">
    <citation type="submission" date="2020-08" db="EMBL/GenBank/DDBJ databases">
        <title>Sequencing the genomes of 1000 actinobacteria strains.</title>
        <authorList>
            <person name="Klenk H.-P."/>
        </authorList>
    </citation>
    <scope>NUCLEOTIDE SEQUENCE [LARGE SCALE GENOMIC DNA]</scope>
    <source>
        <strain evidence="3 4">DSM 22826</strain>
    </source>
</reference>
<dbReference type="RefSeq" id="WP_183511119.1">
    <property type="nucleotide sequence ID" value="NZ_BAABGK010000042.1"/>
</dbReference>
<organism evidence="3 4">
    <name type="scientific">Paeniglutamicibacter cryotolerans</name>
    <dbReference type="NCBI Taxonomy" id="670079"/>
    <lineage>
        <taxon>Bacteria</taxon>
        <taxon>Bacillati</taxon>
        <taxon>Actinomycetota</taxon>
        <taxon>Actinomycetes</taxon>
        <taxon>Micrococcales</taxon>
        <taxon>Micrococcaceae</taxon>
        <taxon>Paeniglutamicibacter</taxon>
    </lineage>
</organism>
<proteinExistence type="predicted"/>
<evidence type="ECO:0008006" key="5">
    <source>
        <dbReference type="Google" id="ProtNLM"/>
    </source>
</evidence>
<evidence type="ECO:0000313" key="3">
    <source>
        <dbReference type="EMBL" id="MBB2995925.1"/>
    </source>
</evidence>
<evidence type="ECO:0000313" key="4">
    <source>
        <dbReference type="Proteomes" id="UP000523000"/>
    </source>
</evidence>